<sequence>MQQVLLSPVLPLDVIGLCQVLLTVKLFSLLVRPLARR</sequence>
<keyword evidence="1" id="KW-1133">Transmembrane helix</keyword>
<feature type="transmembrane region" description="Helical" evidence="1">
    <location>
        <begin position="12"/>
        <end position="31"/>
    </location>
</feature>
<dbReference type="AlphaFoldDB" id="A0A0N9ZY99"/>
<keyword evidence="1" id="KW-0472">Membrane</keyword>
<evidence type="ECO:0000256" key="1">
    <source>
        <dbReference type="SAM" id="Phobius"/>
    </source>
</evidence>
<protein>
    <submittedName>
        <fullName evidence="2">Uncharacterized protein</fullName>
    </submittedName>
</protein>
<dbReference type="EMBL" id="KT454971">
    <property type="protein sequence ID" value="ALI59109.1"/>
    <property type="molecule type" value="Genomic_DNA"/>
</dbReference>
<keyword evidence="1" id="KW-0812">Transmembrane</keyword>
<accession>A0A0N9ZY99</accession>
<evidence type="ECO:0000313" key="2">
    <source>
        <dbReference type="EMBL" id="ALI59109.1"/>
    </source>
</evidence>
<name>A0A0N9ZY99_PSEAI</name>
<organism evidence="2">
    <name type="scientific">Pseudomonas aeruginosa</name>
    <dbReference type="NCBI Taxonomy" id="287"/>
    <lineage>
        <taxon>Bacteria</taxon>
        <taxon>Pseudomonadati</taxon>
        <taxon>Pseudomonadota</taxon>
        <taxon>Gammaproteobacteria</taxon>
        <taxon>Pseudomonadales</taxon>
        <taxon>Pseudomonadaceae</taxon>
        <taxon>Pseudomonas</taxon>
    </lineage>
</organism>
<gene>
    <name evidence="2" type="ORF">CCBH4851_00406</name>
</gene>
<proteinExistence type="predicted"/>
<reference evidence="2" key="1">
    <citation type="submission" date="2015-08" db="EMBL/GenBank/DDBJ databases">
        <title>Pseudomonas aeruginosa strain CCBH4851 chromosome region.</title>
        <authorList>
            <person name="Silveira M.C."/>
            <person name="Carvalho-Assef A.P.D."/>
            <person name="Albano R.M."/>
        </authorList>
    </citation>
    <scope>NUCLEOTIDE SEQUENCE</scope>
    <source>
        <strain evidence="2">CCBH4851</strain>
    </source>
</reference>